<evidence type="ECO:0000313" key="4">
    <source>
        <dbReference type="Proteomes" id="UP000092377"/>
    </source>
</evidence>
<keyword evidence="4" id="KW-1185">Reference proteome</keyword>
<organism evidence="3 4">
    <name type="scientific">Morganella psychrotolerans</name>
    <dbReference type="NCBI Taxonomy" id="368603"/>
    <lineage>
        <taxon>Bacteria</taxon>
        <taxon>Pseudomonadati</taxon>
        <taxon>Pseudomonadota</taxon>
        <taxon>Gammaproteobacteria</taxon>
        <taxon>Enterobacterales</taxon>
        <taxon>Morganellaceae</taxon>
        <taxon>Morganella</taxon>
    </lineage>
</organism>
<dbReference type="GO" id="GO:0016616">
    <property type="term" value="F:oxidoreductase activity, acting on the CH-OH group of donors, NAD or NADP as acceptor"/>
    <property type="evidence" value="ECO:0007669"/>
    <property type="project" value="TreeGrafter"/>
</dbReference>
<sequence length="251" mass="26674">MFDLTGKIAVVSGGAKGIGRGIVTALKKGGATVIIADIDEKTGKKTATELGTDFIALDVTSQTQCQSVIRTISEKYGRLDILCSNTGIFPQCTIKSMTEQDWDTMQKVNVKGMFFLVQAALSIMEVQKYGRIVITSSITGPVTGFPGWSHYGASKAAQLGFMRSAALEYARLGITINAVQPGNILTEGLKAQGETYLDQMKASIPAHTLGEPEDIGYAAAFLASDEAKYITGQTLIIDGGQILPESPEALL</sequence>
<dbReference type="NCBIfam" id="NF009468">
    <property type="entry name" value="PRK12826.1-4"/>
    <property type="match status" value="1"/>
</dbReference>
<evidence type="ECO:0000313" key="3">
    <source>
        <dbReference type="EMBL" id="OBU07801.1"/>
    </source>
</evidence>
<gene>
    <name evidence="3" type="ORF">AYY18_06185</name>
</gene>
<dbReference type="FunFam" id="3.40.50.720:FF:000084">
    <property type="entry name" value="Short-chain dehydrogenase reductase"/>
    <property type="match status" value="1"/>
</dbReference>
<name>A0A1B8HFF6_9GAMM</name>
<dbReference type="Proteomes" id="UP000092377">
    <property type="component" value="Unassembled WGS sequence"/>
</dbReference>
<comment type="caution">
    <text evidence="3">The sequence shown here is derived from an EMBL/GenBank/DDBJ whole genome shotgun (WGS) entry which is preliminary data.</text>
</comment>
<dbReference type="OrthoDB" id="9787298at2"/>
<proteinExistence type="inferred from homology"/>
<dbReference type="AlphaFoldDB" id="A0A1B8HFF6"/>
<dbReference type="PANTHER" id="PTHR42760:SF133">
    <property type="entry name" value="3-OXOACYL-[ACYL-CARRIER-PROTEIN] REDUCTASE"/>
    <property type="match status" value="1"/>
</dbReference>
<dbReference type="RefSeq" id="WP_067403099.1">
    <property type="nucleotide sequence ID" value="NZ_LZEY01000023.1"/>
</dbReference>
<dbReference type="NCBIfam" id="NF004202">
    <property type="entry name" value="PRK05653.2-2"/>
    <property type="match status" value="1"/>
</dbReference>
<dbReference type="PRINTS" id="PR00080">
    <property type="entry name" value="SDRFAMILY"/>
</dbReference>
<dbReference type="SUPFAM" id="SSF51735">
    <property type="entry name" value="NAD(P)-binding Rossmann-fold domains"/>
    <property type="match status" value="1"/>
</dbReference>
<dbReference type="InterPro" id="IPR036291">
    <property type="entry name" value="NAD(P)-bd_dom_sf"/>
</dbReference>
<dbReference type="PANTHER" id="PTHR42760">
    <property type="entry name" value="SHORT-CHAIN DEHYDROGENASES/REDUCTASES FAMILY MEMBER"/>
    <property type="match status" value="1"/>
</dbReference>
<evidence type="ECO:0000256" key="2">
    <source>
        <dbReference type="ARBA" id="ARBA00023002"/>
    </source>
</evidence>
<evidence type="ECO:0000256" key="1">
    <source>
        <dbReference type="ARBA" id="ARBA00006484"/>
    </source>
</evidence>
<dbReference type="Pfam" id="PF13561">
    <property type="entry name" value="adh_short_C2"/>
    <property type="match status" value="1"/>
</dbReference>
<dbReference type="InterPro" id="IPR002347">
    <property type="entry name" value="SDR_fam"/>
</dbReference>
<dbReference type="PRINTS" id="PR00081">
    <property type="entry name" value="GDHRDH"/>
</dbReference>
<keyword evidence="2" id="KW-0560">Oxidoreductase</keyword>
<dbReference type="EMBL" id="LZEY01000023">
    <property type="protein sequence ID" value="OBU07801.1"/>
    <property type="molecule type" value="Genomic_DNA"/>
</dbReference>
<dbReference type="Gene3D" id="3.40.50.720">
    <property type="entry name" value="NAD(P)-binding Rossmann-like Domain"/>
    <property type="match status" value="1"/>
</dbReference>
<protein>
    <submittedName>
        <fullName evidence="3">3-oxoacyl-ACP reductase</fullName>
    </submittedName>
</protein>
<accession>A0A1B8HFF6</accession>
<comment type="similarity">
    <text evidence="1">Belongs to the short-chain dehydrogenases/reductases (SDR) family.</text>
</comment>
<reference evidence="4" key="1">
    <citation type="submission" date="2016-06" db="EMBL/GenBank/DDBJ databases">
        <authorList>
            <person name="Butler K."/>
        </authorList>
    </citation>
    <scope>NUCLEOTIDE SEQUENCE [LARGE SCALE GENOMIC DNA]</scope>
    <source>
        <strain evidence="4">GCSL-Mp20</strain>
    </source>
</reference>